<comment type="caution">
    <text evidence="7">The sequence shown here is derived from an EMBL/GenBank/DDBJ whole genome shotgun (WGS) entry which is preliminary data.</text>
</comment>
<keyword evidence="1 6" id="KW-0812">Transmembrane</keyword>
<dbReference type="RefSeq" id="WP_137628738.1">
    <property type="nucleotide sequence ID" value="NZ_BJDJ01000012.1"/>
</dbReference>
<evidence type="ECO:0000256" key="1">
    <source>
        <dbReference type="ARBA" id="ARBA00022692"/>
    </source>
</evidence>
<name>A0ABW1S234_9LACO</name>
<evidence type="ECO:0000256" key="6">
    <source>
        <dbReference type="HAMAP-Rule" id="MF_00728"/>
    </source>
</evidence>
<reference evidence="8" key="1">
    <citation type="journal article" date="2019" name="Int. J. Syst. Evol. Microbiol.">
        <title>The Global Catalogue of Microorganisms (GCM) 10K type strain sequencing project: providing services to taxonomists for standard genome sequencing and annotation.</title>
        <authorList>
            <consortium name="The Broad Institute Genomics Platform"/>
            <consortium name="The Broad Institute Genome Sequencing Center for Infectious Disease"/>
            <person name="Wu L."/>
            <person name="Ma J."/>
        </authorList>
    </citation>
    <scope>NUCLEOTIDE SEQUENCE [LARGE SCALE GENOMIC DNA]</scope>
    <source>
        <strain evidence="8">CCM 8933</strain>
    </source>
</reference>
<dbReference type="HAMAP" id="MF_00728">
    <property type="entry name" value="EzrA"/>
    <property type="match status" value="1"/>
</dbReference>
<evidence type="ECO:0000313" key="8">
    <source>
        <dbReference type="Proteomes" id="UP001596282"/>
    </source>
</evidence>
<keyword evidence="6" id="KW-0131">Cell cycle</keyword>
<protein>
    <recommendedName>
        <fullName evidence="6">Septation ring formation regulator EzrA</fullName>
    </recommendedName>
</protein>
<keyword evidence="5 6" id="KW-0717">Septation</keyword>
<comment type="similarity">
    <text evidence="6">Belongs to the EzrA family.</text>
</comment>
<dbReference type="EMBL" id="JBHSSC010000038">
    <property type="protein sequence ID" value="MFC6181430.1"/>
    <property type="molecule type" value="Genomic_DNA"/>
</dbReference>
<keyword evidence="6" id="KW-0132">Cell division</keyword>
<evidence type="ECO:0000313" key="7">
    <source>
        <dbReference type="EMBL" id="MFC6181430.1"/>
    </source>
</evidence>
<feature type="coiled-coil region" evidence="6">
    <location>
        <begin position="98"/>
        <end position="132"/>
    </location>
</feature>
<dbReference type="NCBIfam" id="NF003409">
    <property type="entry name" value="PRK04778.1-3"/>
    <property type="match status" value="1"/>
</dbReference>
<sequence length="569" mass="64120">MQVAIGIVVVAIVIYAAIVGFQKYIDKQVQQLADRQHQLVEQAQALDFEKIQNLGLTGGSLAKFEDLQANAKSIENDRLPNVSEQLTQVKQQARSVKFVDAKQNLKKLTSALDEIKTKLTTLQEGLDALDNADQAHRQAVASLEKKYQDLRKVLLSQNFAFGPSIDQLEDRLANLESDFDNFTQLAKSGDHDAAERVLDQLRHDTSALETDIDQIPPIYKDLVSGFPDQLTELKTGYQQLIDNHFHFEVATIEPEIQALTKAIEDNKALLGDLQVEAAQTGNHAIEKRIDHLYDVMQTEIDAKETVDAQQSEISKFLTHAMNQNHRLQVELDRLAQSYTLNNHEVERTRELNEQLKNIQSVYQADTTAITSKQAVYSTIAAHYDDQNKQLKGIEEEQVGINDGVAGLAAEESKAHDTLQRFDFEIHAIKRQVENLNLPGLPQAYLDYFMVVSKEIEKLDHDINKLVINMDDITKQLIVIQADMATLKEKTSDVTDAAILAEQVLQYANRYKNSHEEVQAASVEAQRLFNEDFEYAKSLEVIAAAVDKVDPGSYKRIEDSYYGQKKTDAN</sequence>
<gene>
    <name evidence="6 7" type="primary">ezrA</name>
    <name evidence="7" type="ORF">ACFP5Y_09370</name>
</gene>
<keyword evidence="8" id="KW-1185">Reference proteome</keyword>
<dbReference type="Gene3D" id="1.20.5.340">
    <property type="match status" value="1"/>
</dbReference>
<evidence type="ECO:0000256" key="3">
    <source>
        <dbReference type="ARBA" id="ARBA00023054"/>
    </source>
</evidence>
<keyword evidence="4 6" id="KW-0472">Membrane</keyword>
<proteinExistence type="inferred from homology"/>
<feature type="topological domain" description="Extracellular" evidence="6">
    <location>
        <begin position="1"/>
        <end position="2"/>
    </location>
</feature>
<dbReference type="Pfam" id="PF06160">
    <property type="entry name" value="EzrA"/>
    <property type="match status" value="1"/>
</dbReference>
<keyword evidence="2 6" id="KW-1133">Transmembrane helix</keyword>
<feature type="topological domain" description="Cytoplasmic" evidence="6">
    <location>
        <begin position="22"/>
        <end position="569"/>
    </location>
</feature>
<evidence type="ECO:0000256" key="4">
    <source>
        <dbReference type="ARBA" id="ARBA00023136"/>
    </source>
</evidence>
<accession>A0ABW1S234</accession>
<keyword evidence="6" id="KW-1003">Cell membrane</keyword>
<evidence type="ECO:0000256" key="2">
    <source>
        <dbReference type="ARBA" id="ARBA00022989"/>
    </source>
</evidence>
<evidence type="ECO:0000256" key="5">
    <source>
        <dbReference type="ARBA" id="ARBA00023210"/>
    </source>
</evidence>
<dbReference type="Proteomes" id="UP001596282">
    <property type="component" value="Unassembled WGS sequence"/>
</dbReference>
<comment type="subcellular location">
    <subcellularLocation>
        <location evidence="6">Cell membrane</location>
        <topology evidence="6">Single-pass membrane protein</topology>
    </subcellularLocation>
    <text evidence="6">Colocalized with FtsZ to the nascent septal site.</text>
</comment>
<keyword evidence="3 6" id="KW-0175">Coiled coil</keyword>
<organism evidence="7 8">
    <name type="scientific">Lactiplantibacillus daowaiensis</name>
    <dbReference type="NCBI Taxonomy" id="2559918"/>
    <lineage>
        <taxon>Bacteria</taxon>
        <taxon>Bacillati</taxon>
        <taxon>Bacillota</taxon>
        <taxon>Bacilli</taxon>
        <taxon>Lactobacillales</taxon>
        <taxon>Lactobacillaceae</taxon>
        <taxon>Lactiplantibacillus</taxon>
    </lineage>
</organism>
<comment type="function">
    <text evidence="6">Negative regulator of FtsZ ring formation; modulates the frequency and position of FtsZ ring formation. Inhibits FtsZ ring formation at polar sites. Interacts either with FtsZ or with one of its binding partners to promote depolymerization.</text>
</comment>
<dbReference type="InterPro" id="IPR010379">
    <property type="entry name" value="EzrA"/>
</dbReference>